<dbReference type="EMBL" id="CCYD01003101">
    <property type="protein sequence ID" value="CEG50203.1"/>
    <property type="molecule type" value="Genomic_DNA"/>
</dbReference>
<dbReference type="RefSeq" id="XP_024586572.1">
    <property type="nucleotide sequence ID" value="XM_024721477.1"/>
</dbReference>
<dbReference type="GeneID" id="36402983"/>
<evidence type="ECO:0000313" key="1">
    <source>
        <dbReference type="EMBL" id="CEG50203.1"/>
    </source>
</evidence>
<protein>
    <submittedName>
        <fullName evidence="1">Uncharacterized protein</fullName>
    </submittedName>
</protein>
<name>A0A0N7L8L4_PLAHL</name>
<accession>A0A0N7L8L4</accession>
<reference evidence="2" key="1">
    <citation type="submission" date="2014-09" db="EMBL/GenBank/DDBJ databases">
        <authorList>
            <person name="Sharma Rahul"/>
            <person name="Thines Marco"/>
        </authorList>
    </citation>
    <scope>NUCLEOTIDE SEQUENCE [LARGE SCALE GENOMIC DNA]</scope>
</reference>
<dbReference type="Proteomes" id="UP000054928">
    <property type="component" value="Unassembled WGS sequence"/>
</dbReference>
<keyword evidence="2" id="KW-1185">Reference proteome</keyword>
<sequence>MEKVLAIKNAQEKIISWGETTDLINKGVTSEALIGIFHPQDSSVNILADKNWIQWAYLVCQSDVQSKDAFQSIYKAMAAGLTAERLDTIFKNGIADISTRELAIELRNRW</sequence>
<organism evidence="1 2">
    <name type="scientific">Plasmopara halstedii</name>
    <name type="common">Downy mildew of sunflower</name>
    <dbReference type="NCBI Taxonomy" id="4781"/>
    <lineage>
        <taxon>Eukaryota</taxon>
        <taxon>Sar</taxon>
        <taxon>Stramenopiles</taxon>
        <taxon>Oomycota</taxon>
        <taxon>Peronosporomycetes</taxon>
        <taxon>Peronosporales</taxon>
        <taxon>Peronosporaceae</taxon>
        <taxon>Plasmopara</taxon>
    </lineage>
</organism>
<dbReference type="AlphaFoldDB" id="A0A0N7L8L4"/>
<evidence type="ECO:0000313" key="2">
    <source>
        <dbReference type="Proteomes" id="UP000054928"/>
    </source>
</evidence>
<proteinExistence type="predicted"/>